<evidence type="ECO:0000313" key="9">
    <source>
        <dbReference type="EMBL" id="KAH7326112.1"/>
    </source>
</evidence>
<dbReference type="Gene3D" id="1.20.1250.20">
    <property type="entry name" value="MFS general substrate transporter like domains"/>
    <property type="match status" value="1"/>
</dbReference>
<feature type="transmembrane region" description="Helical" evidence="7">
    <location>
        <begin position="143"/>
        <end position="163"/>
    </location>
</feature>
<evidence type="ECO:0000256" key="4">
    <source>
        <dbReference type="ARBA" id="ARBA00022989"/>
    </source>
</evidence>
<accession>A0A8K0T4T1</accession>
<comment type="subcellular location">
    <subcellularLocation>
        <location evidence="1">Membrane</location>
        <topology evidence="1">Multi-pass membrane protein</topology>
    </subcellularLocation>
</comment>
<evidence type="ECO:0000313" key="10">
    <source>
        <dbReference type="Proteomes" id="UP000813444"/>
    </source>
</evidence>
<feature type="transmembrane region" description="Helical" evidence="7">
    <location>
        <begin position="108"/>
        <end position="131"/>
    </location>
</feature>
<keyword evidence="3 7" id="KW-0812">Transmembrane</keyword>
<dbReference type="InterPro" id="IPR036259">
    <property type="entry name" value="MFS_trans_sf"/>
</dbReference>
<evidence type="ECO:0000256" key="6">
    <source>
        <dbReference type="SAM" id="MobiDB-lite"/>
    </source>
</evidence>
<feature type="transmembrane region" description="Helical" evidence="7">
    <location>
        <begin position="244"/>
        <end position="268"/>
    </location>
</feature>
<evidence type="ECO:0000256" key="5">
    <source>
        <dbReference type="ARBA" id="ARBA00023136"/>
    </source>
</evidence>
<dbReference type="SUPFAM" id="SSF103473">
    <property type="entry name" value="MFS general substrate transporter"/>
    <property type="match status" value="1"/>
</dbReference>
<dbReference type="AlphaFoldDB" id="A0A8K0T4T1"/>
<dbReference type="PROSITE" id="PS50850">
    <property type="entry name" value="MFS"/>
    <property type="match status" value="1"/>
</dbReference>
<feature type="transmembrane region" description="Helical" evidence="7">
    <location>
        <begin position="431"/>
        <end position="453"/>
    </location>
</feature>
<dbReference type="Proteomes" id="UP000813444">
    <property type="component" value="Unassembled WGS sequence"/>
</dbReference>
<comment type="caution">
    <text evidence="9">The sequence shown here is derived from an EMBL/GenBank/DDBJ whole genome shotgun (WGS) entry which is preliminary data.</text>
</comment>
<feature type="transmembrane region" description="Helical" evidence="7">
    <location>
        <begin position="400"/>
        <end position="419"/>
    </location>
</feature>
<keyword evidence="5 7" id="KW-0472">Membrane</keyword>
<keyword evidence="10" id="KW-1185">Reference proteome</keyword>
<name>A0A8K0T4T1_9HYPO</name>
<dbReference type="InterPro" id="IPR011701">
    <property type="entry name" value="MFS"/>
</dbReference>
<feature type="transmembrane region" description="Helical" evidence="7">
    <location>
        <begin position="201"/>
        <end position="224"/>
    </location>
</feature>
<evidence type="ECO:0000256" key="1">
    <source>
        <dbReference type="ARBA" id="ARBA00004141"/>
    </source>
</evidence>
<dbReference type="Pfam" id="PF07690">
    <property type="entry name" value="MFS_1"/>
    <property type="match status" value="1"/>
</dbReference>
<evidence type="ECO:0000259" key="8">
    <source>
        <dbReference type="PROSITE" id="PS50850"/>
    </source>
</evidence>
<dbReference type="PANTHER" id="PTHR23504">
    <property type="entry name" value="MAJOR FACILITATOR SUPERFAMILY DOMAIN-CONTAINING PROTEIN 10"/>
    <property type="match status" value="1"/>
</dbReference>
<feature type="transmembrane region" description="Helical" evidence="7">
    <location>
        <begin position="465"/>
        <end position="485"/>
    </location>
</feature>
<dbReference type="GO" id="GO:0022857">
    <property type="term" value="F:transmembrane transporter activity"/>
    <property type="evidence" value="ECO:0007669"/>
    <property type="project" value="InterPro"/>
</dbReference>
<feature type="domain" description="Major facilitator superfamily (MFS) profile" evidence="8">
    <location>
        <begin position="70"/>
        <end position="564"/>
    </location>
</feature>
<protein>
    <submittedName>
        <fullName evidence="9">Major facilitator superfamily domain-containing protein</fullName>
    </submittedName>
</protein>
<reference evidence="9" key="1">
    <citation type="journal article" date="2021" name="Nat. Commun.">
        <title>Genetic determinants of endophytism in the Arabidopsis root mycobiome.</title>
        <authorList>
            <person name="Mesny F."/>
            <person name="Miyauchi S."/>
            <person name="Thiergart T."/>
            <person name="Pickel B."/>
            <person name="Atanasova L."/>
            <person name="Karlsson M."/>
            <person name="Huettel B."/>
            <person name="Barry K.W."/>
            <person name="Haridas S."/>
            <person name="Chen C."/>
            <person name="Bauer D."/>
            <person name="Andreopoulos W."/>
            <person name="Pangilinan J."/>
            <person name="LaButti K."/>
            <person name="Riley R."/>
            <person name="Lipzen A."/>
            <person name="Clum A."/>
            <person name="Drula E."/>
            <person name="Henrissat B."/>
            <person name="Kohler A."/>
            <person name="Grigoriev I.V."/>
            <person name="Martin F.M."/>
            <person name="Hacquard S."/>
        </authorList>
    </citation>
    <scope>NUCLEOTIDE SEQUENCE</scope>
    <source>
        <strain evidence="9">MPI-CAGE-CH-0235</strain>
    </source>
</reference>
<dbReference type="InterPro" id="IPR020846">
    <property type="entry name" value="MFS_dom"/>
</dbReference>
<evidence type="ECO:0000256" key="3">
    <source>
        <dbReference type="ARBA" id="ARBA00022692"/>
    </source>
</evidence>
<feature type="region of interest" description="Disordered" evidence="6">
    <location>
        <begin position="29"/>
        <end position="60"/>
    </location>
</feature>
<dbReference type="PANTHER" id="PTHR23504:SF6">
    <property type="entry name" value="MULTIDRUG TRANSPORTER, PUTATIVE (AFU_ORTHOLOGUE AFUA_4G08740)-RELATED"/>
    <property type="match status" value="1"/>
</dbReference>
<keyword evidence="4 7" id="KW-1133">Transmembrane helix</keyword>
<feature type="transmembrane region" description="Helical" evidence="7">
    <location>
        <begin position="339"/>
        <end position="368"/>
    </location>
</feature>
<dbReference type="OrthoDB" id="10262656at2759"/>
<proteinExistence type="predicted"/>
<dbReference type="GO" id="GO:0016020">
    <property type="term" value="C:membrane"/>
    <property type="evidence" value="ECO:0007669"/>
    <property type="project" value="UniProtKB-SubCell"/>
</dbReference>
<dbReference type="EMBL" id="JAGPNK010000002">
    <property type="protein sequence ID" value="KAH7326112.1"/>
    <property type="molecule type" value="Genomic_DNA"/>
</dbReference>
<evidence type="ECO:0000256" key="2">
    <source>
        <dbReference type="ARBA" id="ARBA00022448"/>
    </source>
</evidence>
<organism evidence="9 10">
    <name type="scientific">Stachybotrys elegans</name>
    <dbReference type="NCBI Taxonomy" id="80388"/>
    <lineage>
        <taxon>Eukaryota</taxon>
        <taxon>Fungi</taxon>
        <taxon>Dikarya</taxon>
        <taxon>Ascomycota</taxon>
        <taxon>Pezizomycotina</taxon>
        <taxon>Sordariomycetes</taxon>
        <taxon>Hypocreomycetidae</taxon>
        <taxon>Hypocreales</taxon>
        <taxon>Stachybotryaceae</taxon>
        <taxon>Stachybotrys</taxon>
    </lineage>
</organism>
<keyword evidence="2" id="KW-0813">Transport</keyword>
<gene>
    <name evidence="9" type="ORF">B0I35DRAFT_474804</name>
</gene>
<evidence type="ECO:0000256" key="7">
    <source>
        <dbReference type="SAM" id="Phobius"/>
    </source>
</evidence>
<sequence length="582" mass="63439">MSRDHVYTDDESDEDFVIDGRQLTSHDIRLKASPDVSASRPRARTLSTEQAQEPRKPGPVAWRDLPNKQQLFIITMSRLSEPLVQSSLQAYMFYQLKWFDPSLPDSTISSQAGILNASFTGAQFLTALLWGHVADSRRFGRKTVLLIGLFGTALSCLGFGFSTTFWQALFFRTLGGATNGNVGVMRTMISEIIREKKYQPRAFLLLPMTFNIGIIIGPILGGVLSDPAGSYPSLFGEIDFFVKFPYATPNIVSCVFLVAAAAAVWLGLHETHESLRDEKPDLGIRIGHRLAQLFCRCLGISNGAAYSSLPSADVEMTPDSPGGRRPTRRFAQKLPFKRIFTWNVSMTLLSNFLLAFHVGTFNSLWFVFLSTPVWDPKTSEHTTHLPFNFTGGLGLQPQSVGVAMAILGVIGISMQLLLYPRIAATLGTVTSWRMSLCCFPVAYFILPYLSVVPSTSAPPEAKTGAAIWVCIFAVLLIQVTGRTFALPGQTILVNNCSPHPSVLGTVHGLGMSVSTAARTIGPIIGGVVYGFGLNGGVIGLVFWALSGIAVLACMASLPVREGDGHEIWLEGDEDSCEMEMNR</sequence>